<protein>
    <submittedName>
        <fullName evidence="1">Uncharacterized protein</fullName>
    </submittedName>
</protein>
<dbReference type="EMBL" id="JAQMFO010000080">
    <property type="protein sequence ID" value="MDB6375083.1"/>
    <property type="molecule type" value="Genomic_DNA"/>
</dbReference>
<dbReference type="RefSeq" id="WP_271868076.1">
    <property type="nucleotide sequence ID" value="NZ_JAQMFO010000080.1"/>
</dbReference>
<feature type="non-terminal residue" evidence="1">
    <location>
        <position position="1"/>
    </location>
</feature>
<evidence type="ECO:0000313" key="2">
    <source>
        <dbReference type="Proteomes" id="UP001212996"/>
    </source>
</evidence>
<organism evidence="1 2">
    <name type="scientific">Photorhabdus bodei</name>
    <dbReference type="NCBI Taxonomy" id="2029681"/>
    <lineage>
        <taxon>Bacteria</taxon>
        <taxon>Pseudomonadati</taxon>
        <taxon>Pseudomonadota</taxon>
        <taxon>Gammaproteobacteria</taxon>
        <taxon>Enterobacterales</taxon>
        <taxon>Morganellaceae</taxon>
        <taxon>Photorhabdus</taxon>
    </lineage>
</organism>
<reference evidence="1" key="1">
    <citation type="submission" date="2023-01" db="EMBL/GenBank/DDBJ databases">
        <title>Genome sequencing of Photorhabdus bodei 09-20.</title>
        <authorList>
            <person name="Kalindamar S."/>
            <person name="Kumru S."/>
        </authorList>
    </citation>
    <scope>NUCLEOTIDE SEQUENCE</scope>
    <source>
        <strain evidence="1">09-20</strain>
    </source>
</reference>
<comment type="caution">
    <text evidence="1">The sequence shown here is derived from an EMBL/GenBank/DDBJ whole genome shotgun (WGS) entry which is preliminary data.</text>
</comment>
<evidence type="ECO:0000313" key="1">
    <source>
        <dbReference type="EMBL" id="MDB6375083.1"/>
    </source>
</evidence>
<accession>A0AAW6BPL8</accession>
<dbReference type="AlphaFoldDB" id="A0AAW6BPL8"/>
<sequence length="204" mass="23104">SMLVPWGVVTQKATQINDDYEFEGINTGSIIKQIQIDAEDALVEKIGDMFDVATSNNEKDAIGQTYCLLKYGILPFLRDTTVMSERNKMVVAKLAYAAEIAHTTERTCIQTFIREMLQTIGINKKCLAGAYEYDVAKIRKHCPEYWNAPMGLKANYKGLHIKTIGEEIFIKDSQGHLYIEVPSYVDITSAEQLLNEWISQINKQ</sequence>
<name>A0AAW6BPL8_9GAMM</name>
<dbReference type="Proteomes" id="UP001212996">
    <property type="component" value="Unassembled WGS sequence"/>
</dbReference>
<gene>
    <name evidence="1" type="ORF">PH362_25180</name>
</gene>
<proteinExistence type="predicted"/>